<reference evidence="2" key="1">
    <citation type="journal article" date="2008" name="PLoS ONE">
        <title>Survival in nuclear waste, extreme resistance, and potential applications gleaned from the genome sequence of Kineococcus radiotolerans SRS30216.</title>
        <authorList>
            <person name="Bagwell C.E."/>
            <person name="Bhat S."/>
            <person name="Hawkins G.M."/>
            <person name="Smith B.W."/>
            <person name="Biswas T."/>
            <person name="Hoover T.R."/>
            <person name="Saunders E."/>
            <person name="Han C.S."/>
            <person name="Tsodikov O.V."/>
            <person name="Shimkets L.J."/>
        </authorList>
    </citation>
    <scope>NUCLEOTIDE SEQUENCE [LARGE SCALE GENOMIC DNA]</scope>
    <source>
        <strain evidence="2">ATCC BAA-149 / DSM 14245 / SRS30216</strain>
    </source>
</reference>
<dbReference type="Proteomes" id="UP000001116">
    <property type="component" value="Chromosome"/>
</dbReference>
<dbReference type="HOGENOM" id="CLU_049718_0_0_11"/>
<dbReference type="SUPFAM" id="SSF53448">
    <property type="entry name" value="Nucleotide-diphospho-sugar transferases"/>
    <property type="match status" value="1"/>
</dbReference>
<evidence type="ECO:0000313" key="1">
    <source>
        <dbReference type="EMBL" id="ABS02053.1"/>
    </source>
</evidence>
<sequence>MSTPTVIAGRREPRPEAPDRYHRWVRLHVVYRSHGGENSKGRPPWYSKRVGLESFCRAVAAVRSQRPAADVEVVFLNDGPIPADRVELMRAWGDPVGIVGGSNRRSYLAALALPRRRSWAADDVLLLAEDDYLWRPEALVALVDAVTDPAHAGADYFAPYGEAVEDTGAPVRWSPVVSTTSTFAARVGALREDERLLVLCALSGGDFDYASCLTLQGRRRFALRELVEHHAPPEGTAAWRSALRRGYLFGMRAAVDLRSLRRPSRRRVLLGAAPALATHMELGWIAPGPWEEIATAAG</sequence>
<accession>A6W5G4</accession>
<gene>
    <name evidence="1" type="ordered locus">Krad_0564</name>
</gene>
<name>A6W5G4_KINRD</name>
<evidence type="ECO:0008006" key="3">
    <source>
        <dbReference type="Google" id="ProtNLM"/>
    </source>
</evidence>
<evidence type="ECO:0000313" key="2">
    <source>
        <dbReference type="Proteomes" id="UP000001116"/>
    </source>
</evidence>
<dbReference type="InterPro" id="IPR029044">
    <property type="entry name" value="Nucleotide-diphossugar_trans"/>
</dbReference>
<protein>
    <recommendedName>
        <fullName evidence="3">Glycosyltransferase 2-like domain-containing protein</fullName>
    </recommendedName>
</protein>
<dbReference type="AlphaFoldDB" id="A6W5G4"/>
<dbReference type="EMBL" id="CP000750">
    <property type="protein sequence ID" value="ABS02053.1"/>
    <property type="molecule type" value="Genomic_DNA"/>
</dbReference>
<keyword evidence="2" id="KW-1185">Reference proteome</keyword>
<dbReference type="eggNOG" id="ENOG5030HH5">
    <property type="taxonomic scope" value="Bacteria"/>
</dbReference>
<dbReference type="KEGG" id="kra:Krad_0564"/>
<proteinExistence type="predicted"/>
<organism evidence="1 2">
    <name type="scientific">Kineococcus radiotolerans (strain ATCC BAA-149 / DSM 14245 / SRS30216)</name>
    <dbReference type="NCBI Taxonomy" id="266940"/>
    <lineage>
        <taxon>Bacteria</taxon>
        <taxon>Bacillati</taxon>
        <taxon>Actinomycetota</taxon>
        <taxon>Actinomycetes</taxon>
        <taxon>Kineosporiales</taxon>
        <taxon>Kineosporiaceae</taxon>
        <taxon>Kineococcus</taxon>
    </lineage>
</organism>